<dbReference type="OrthoDB" id="6513413at2759"/>
<evidence type="ECO:0000313" key="1">
    <source>
        <dbReference type="EMBL" id="GBN39121.1"/>
    </source>
</evidence>
<dbReference type="Proteomes" id="UP000499080">
    <property type="component" value="Unassembled WGS sequence"/>
</dbReference>
<keyword evidence="2" id="KW-1185">Reference proteome</keyword>
<reference evidence="1 2" key="1">
    <citation type="journal article" date="2019" name="Sci. Rep.">
        <title>Orb-weaving spider Araneus ventricosus genome elucidates the spidroin gene catalogue.</title>
        <authorList>
            <person name="Kono N."/>
            <person name="Nakamura H."/>
            <person name="Ohtoshi R."/>
            <person name="Moran D.A.P."/>
            <person name="Shinohara A."/>
            <person name="Yoshida Y."/>
            <person name="Fujiwara M."/>
            <person name="Mori M."/>
            <person name="Tomita M."/>
            <person name="Arakawa K."/>
        </authorList>
    </citation>
    <scope>NUCLEOTIDE SEQUENCE [LARGE SCALE GENOMIC DNA]</scope>
</reference>
<protein>
    <submittedName>
        <fullName evidence="1">Uncharacterized protein</fullName>
    </submittedName>
</protein>
<gene>
    <name evidence="1" type="ORF">AVEN_39206_1</name>
</gene>
<dbReference type="AlphaFoldDB" id="A0A4Y2NII6"/>
<evidence type="ECO:0000313" key="2">
    <source>
        <dbReference type="Proteomes" id="UP000499080"/>
    </source>
</evidence>
<dbReference type="EMBL" id="BGPR01009292">
    <property type="protein sequence ID" value="GBN39121.1"/>
    <property type="molecule type" value="Genomic_DNA"/>
</dbReference>
<name>A0A4Y2NII6_ARAVE</name>
<comment type="caution">
    <text evidence="1">The sequence shown here is derived from an EMBL/GenBank/DDBJ whole genome shotgun (WGS) entry which is preliminary data.</text>
</comment>
<organism evidence="1 2">
    <name type="scientific">Araneus ventricosus</name>
    <name type="common">Orbweaver spider</name>
    <name type="synonym">Epeira ventricosa</name>
    <dbReference type="NCBI Taxonomy" id="182803"/>
    <lineage>
        <taxon>Eukaryota</taxon>
        <taxon>Metazoa</taxon>
        <taxon>Ecdysozoa</taxon>
        <taxon>Arthropoda</taxon>
        <taxon>Chelicerata</taxon>
        <taxon>Arachnida</taxon>
        <taxon>Araneae</taxon>
        <taxon>Araneomorphae</taxon>
        <taxon>Entelegynae</taxon>
        <taxon>Araneoidea</taxon>
        <taxon>Araneidae</taxon>
        <taxon>Araneus</taxon>
    </lineage>
</organism>
<proteinExistence type="predicted"/>
<accession>A0A4Y2NII6</accession>
<sequence length="138" mass="15700">MDGPNLNKKLFKDLQAQIKEQPSDPEILYIGSCGLHAINVAFKAGSVVTQWKILEFHRALYYLFSKSPARRSLYSFYSGSTLFPKKFCAIRWLENSDVANRALDMLLPHLKSYVDGVEKNKEAACCNSYNLIKRGYKG</sequence>